<keyword evidence="2" id="KW-0732">Signal</keyword>
<reference evidence="4 5" key="1">
    <citation type="submission" date="2018-08" db="EMBL/GenBank/DDBJ databases">
        <title>Streptomyces NEAU-D10 sp. nov., a novel Actinomycete isolated from soil.</title>
        <authorList>
            <person name="Jin L."/>
        </authorList>
    </citation>
    <scope>NUCLEOTIDE SEQUENCE [LARGE SCALE GENOMIC DNA]</scope>
    <source>
        <strain evidence="4 5">NEAU-D10</strain>
    </source>
</reference>
<comment type="caution">
    <text evidence="4">The sequence shown here is derived from an EMBL/GenBank/DDBJ whole genome shotgun (WGS) entry which is preliminary data.</text>
</comment>
<dbReference type="GO" id="GO:0004519">
    <property type="term" value="F:endonuclease activity"/>
    <property type="evidence" value="ECO:0007669"/>
    <property type="project" value="UniProtKB-KW"/>
</dbReference>
<evidence type="ECO:0000256" key="2">
    <source>
        <dbReference type="SAM" id="SignalP"/>
    </source>
</evidence>
<feature type="domain" description="GmrSD restriction endonucleases C-terminal" evidence="3">
    <location>
        <begin position="108"/>
        <end position="221"/>
    </location>
</feature>
<dbReference type="OrthoDB" id="5196645at2"/>
<gene>
    <name evidence="4" type="ORF">DY245_43010</name>
</gene>
<feature type="chain" id="PRO_5016646048" evidence="2">
    <location>
        <begin position="23"/>
        <end position="237"/>
    </location>
</feature>
<keyword evidence="4" id="KW-0540">Nuclease</keyword>
<name>A0A371PQC2_STRIH</name>
<sequence length="237" mass="26012">MYSARHLAAALACPLLMVSAAACTPDTSRQDAKTSPSPSASSSDGKSNGALWLVDAIGQLQVAREFRTGYERDKFRLWTDADHDGCDTRKEVLISEAVVKPRQGKNCRLTGGKWRSYYDDKTVTDARKLDIDHVVPLAEAWDSGASKWTPERRERYANDLGADRSLVAVSLGENRTKGDKDPAEWMPPAKDATCTYATDWVAAKLRWKLTADRAEVKALRTVAAGCTDVTVKYTSAP</sequence>
<evidence type="ECO:0000259" key="3">
    <source>
        <dbReference type="Pfam" id="PF07510"/>
    </source>
</evidence>
<evidence type="ECO:0000313" key="4">
    <source>
        <dbReference type="EMBL" id="REK84529.1"/>
    </source>
</evidence>
<dbReference type="PANTHER" id="PTHR24094:SF15">
    <property type="entry name" value="AMP-DEPENDENT SYNTHETASE_LIGASE DOMAIN-CONTAINING PROTEIN-RELATED"/>
    <property type="match status" value="1"/>
</dbReference>
<protein>
    <submittedName>
        <fullName evidence="4">HNH endonuclease</fullName>
    </submittedName>
</protein>
<proteinExistence type="predicted"/>
<organism evidence="4 5">
    <name type="scientific">Streptomyces inhibens</name>
    <dbReference type="NCBI Taxonomy" id="2293571"/>
    <lineage>
        <taxon>Bacteria</taxon>
        <taxon>Bacillati</taxon>
        <taxon>Actinomycetota</taxon>
        <taxon>Actinomycetes</taxon>
        <taxon>Kitasatosporales</taxon>
        <taxon>Streptomycetaceae</taxon>
        <taxon>Streptomyces</taxon>
    </lineage>
</organism>
<dbReference type="EMBL" id="QUAC01000483">
    <property type="protein sequence ID" value="REK84529.1"/>
    <property type="molecule type" value="Genomic_DNA"/>
</dbReference>
<evidence type="ECO:0000313" key="5">
    <source>
        <dbReference type="Proteomes" id="UP000262477"/>
    </source>
</evidence>
<accession>A0A371PQC2</accession>
<feature type="region of interest" description="Disordered" evidence="1">
    <location>
        <begin position="27"/>
        <end position="46"/>
    </location>
</feature>
<feature type="signal peptide" evidence="2">
    <location>
        <begin position="1"/>
        <end position="22"/>
    </location>
</feature>
<dbReference type="InterPro" id="IPR011089">
    <property type="entry name" value="GmrSD_C"/>
</dbReference>
<keyword evidence="4" id="KW-0255">Endonuclease</keyword>
<dbReference type="PANTHER" id="PTHR24094">
    <property type="entry name" value="SECRETED PROTEIN"/>
    <property type="match status" value="1"/>
</dbReference>
<dbReference type="PROSITE" id="PS51257">
    <property type="entry name" value="PROKAR_LIPOPROTEIN"/>
    <property type="match status" value="1"/>
</dbReference>
<dbReference type="RefSeq" id="WP_128512539.1">
    <property type="nucleotide sequence ID" value="NZ_QUAC01000483.1"/>
</dbReference>
<dbReference type="Proteomes" id="UP000262477">
    <property type="component" value="Unassembled WGS sequence"/>
</dbReference>
<evidence type="ECO:0000256" key="1">
    <source>
        <dbReference type="SAM" id="MobiDB-lite"/>
    </source>
</evidence>
<keyword evidence="5" id="KW-1185">Reference proteome</keyword>
<dbReference type="AlphaFoldDB" id="A0A371PQC2"/>
<dbReference type="Pfam" id="PF07510">
    <property type="entry name" value="GmrSD_C"/>
    <property type="match status" value="1"/>
</dbReference>
<keyword evidence="4" id="KW-0378">Hydrolase</keyword>
<feature type="compositionally biased region" description="Low complexity" evidence="1">
    <location>
        <begin position="33"/>
        <end position="46"/>
    </location>
</feature>